<feature type="transmembrane region" description="Helical" evidence="2">
    <location>
        <begin position="151"/>
        <end position="175"/>
    </location>
</feature>
<dbReference type="GO" id="GO:0006465">
    <property type="term" value="P:signal peptide processing"/>
    <property type="evidence" value="ECO:0007669"/>
    <property type="project" value="TreeGrafter"/>
</dbReference>
<evidence type="ECO:0000313" key="7">
    <source>
        <dbReference type="Proteomes" id="UP000095380"/>
    </source>
</evidence>
<dbReference type="Gene3D" id="1.20.120.1220">
    <property type="match status" value="1"/>
</dbReference>
<comment type="similarity">
    <text evidence="1">Belongs to the peptidase A24 family.</text>
</comment>
<keyword evidence="5" id="KW-0378">Hydrolase</keyword>
<reference evidence="7 8" key="1">
    <citation type="submission" date="2015-09" db="EMBL/GenBank/DDBJ databases">
        <authorList>
            <consortium name="Pathogen Informatics"/>
        </authorList>
    </citation>
    <scope>NUCLEOTIDE SEQUENCE [LARGE SCALE GENOMIC DNA]</scope>
    <source>
        <strain evidence="6 7">2789STDY5608851</strain>
        <strain evidence="5 8">2789STDY5608866</strain>
        <strain evidence="4 9">2789STDY5834961</strain>
    </source>
</reference>
<dbReference type="OrthoDB" id="9789291at2"/>
<keyword evidence="5" id="KW-0645">Protease</keyword>
<dbReference type="InterPro" id="IPR050882">
    <property type="entry name" value="Prepilin_peptidase/N-MTase"/>
</dbReference>
<accession>A0A173WYY5</accession>
<evidence type="ECO:0000256" key="1">
    <source>
        <dbReference type="ARBA" id="ARBA00005801"/>
    </source>
</evidence>
<evidence type="ECO:0000313" key="5">
    <source>
        <dbReference type="EMBL" id="CUN43298.1"/>
    </source>
</evidence>
<dbReference type="PANTHER" id="PTHR30487">
    <property type="entry name" value="TYPE 4 PREPILIN-LIKE PROTEINS LEADER PEPTIDE-PROCESSING ENZYME"/>
    <property type="match status" value="1"/>
</dbReference>
<gene>
    <name evidence="6" type="ORF">ERS852408_00505</name>
    <name evidence="5" type="ORF">ERS852423_00448</name>
    <name evidence="4" type="ORF">ERS852573_01265</name>
</gene>
<sequence length="178" mass="19290">MNQEMVEVRTIADGFLNYTKATAISLNGIRLLCYLGILCRVALTDHSTRKIPGRYHIYILLIAAADMVLTGNSDLYNRIPGAAAVAGPMLVLSILIPGAFGGGDIKFMAVSGFLLGKEKIICSMACAVMLAGGYCLIMLKCGKLTRKDEFAFGPFLVLGIMMTLFAGDQLILWFWQGI</sequence>
<evidence type="ECO:0000313" key="6">
    <source>
        <dbReference type="EMBL" id="CUN53971.1"/>
    </source>
</evidence>
<feature type="transmembrane region" description="Helical" evidence="2">
    <location>
        <begin position="120"/>
        <end position="139"/>
    </location>
</feature>
<proteinExistence type="inferred from homology"/>
<feature type="domain" description="Prepilin type IV endopeptidase peptidase" evidence="3">
    <location>
        <begin position="34"/>
        <end position="135"/>
    </location>
</feature>
<dbReference type="GO" id="GO:0004190">
    <property type="term" value="F:aspartic-type endopeptidase activity"/>
    <property type="evidence" value="ECO:0007669"/>
    <property type="project" value="InterPro"/>
</dbReference>
<keyword evidence="2" id="KW-0812">Transmembrane</keyword>
<dbReference type="Proteomes" id="UP000095439">
    <property type="component" value="Unassembled WGS sequence"/>
</dbReference>
<dbReference type="AlphaFoldDB" id="A0A173WYY5"/>
<evidence type="ECO:0000259" key="3">
    <source>
        <dbReference type="Pfam" id="PF01478"/>
    </source>
</evidence>
<dbReference type="EMBL" id="CYXO01000006">
    <property type="protein sequence ID" value="CUM95094.1"/>
    <property type="molecule type" value="Genomic_DNA"/>
</dbReference>
<evidence type="ECO:0000313" key="8">
    <source>
        <dbReference type="Proteomes" id="UP000095439"/>
    </source>
</evidence>
<evidence type="ECO:0000313" key="9">
    <source>
        <dbReference type="Proteomes" id="UP000095597"/>
    </source>
</evidence>
<dbReference type="Pfam" id="PF01478">
    <property type="entry name" value="Peptidase_A24"/>
    <property type="match status" value="1"/>
</dbReference>
<dbReference type="RefSeq" id="WP_022415024.1">
    <property type="nucleotide sequence ID" value="NZ_CABIWY010000001.1"/>
</dbReference>
<keyword evidence="2" id="KW-1133">Transmembrane helix</keyword>
<feature type="transmembrane region" description="Helical" evidence="2">
    <location>
        <begin position="79"/>
        <end position="100"/>
    </location>
</feature>
<protein>
    <submittedName>
        <fullName evidence="5">Flp pilus assembly protein, protease CpaA</fullName>
    </submittedName>
</protein>
<dbReference type="InterPro" id="IPR000045">
    <property type="entry name" value="Prepilin_IV_endopep_pep"/>
</dbReference>
<keyword evidence="2" id="KW-0472">Membrane</keyword>
<dbReference type="Proteomes" id="UP000095380">
    <property type="component" value="Unassembled WGS sequence"/>
</dbReference>
<feature type="transmembrane region" description="Helical" evidence="2">
    <location>
        <begin position="24"/>
        <end position="43"/>
    </location>
</feature>
<dbReference type="GO" id="GO:0005886">
    <property type="term" value="C:plasma membrane"/>
    <property type="evidence" value="ECO:0007669"/>
    <property type="project" value="TreeGrafter"/>
</dbReference>
<dbReference type="PANTHER" id="PTHR30487:SF0">
    <property type="entry name" value="PREPILIN LEADER PEPTIDASE_N-METHYLTRANSFERASE-RELATED"/>
    <property type="match status" value="1"/>
</dbReference>
<evidence type="ECO:0000256" key="2">
    <source>
        <dbReference type="SAM" id="Phobius"/>
    </source>
</evidence>
<feature type="transmembrane region" description="Helical" evidence="2">
    <location>
        <begin position="55"/>
        <end position="73"/>
    </location>
</feature>
<name>A0A173WYY5_9FIRM</name>
<evidence type="ECO:0000313" key="4">
    <source>
        <dbReference type="EMBL" id="CUM95094.1"/>
    </source>
</evidence>
<dbReference type="Proteomes" id="UP000095597">
    <property type="component" value="Unassembled WGS sequence"/>
</dbReference>
<dbReference type="EMBL" id="CYYM01000002">
    <property type="protein sequence ID" value="CUN53971.1"/>
    <property type="molecule type" value="Genomic_DNA"/>
</dbReference>
<organism evidence="5 8">
    <name type="scientific">Dorea longicatena</name>
    <dbReference type="NCBI Taxonomy" id="88431"/>
    <lineage>
        <taxon>Bacteria</taxon>
        <taxon>Bacillati</taxon>
        <taxon>Bacillota</taxon>
        <taxon>Clostridia</taxon>
        <taxon>Lachnospirales</taxon>
        <taxon>Lachnospiraceae</taxon>
        <taxon>Dorea</taxon>
    </lineage>
</organism>
<dbReference type="EMBL" id="CYYY01000001">
    <property type="protein sequence ID" value="CUN43298.1"/>
    <property type="molecule type" value="Genomic_DNA"/>
</dbReference>